<dbReference type="EMBL" id="BAAAZO010000006">
    <property type="protein sequence ID" value="GAA3617102.1"/>
    <property type="molecule type" value="Genomic_DNA"/>
</dbReference>
<protein>
    <submittedName>
        <fullName evidence="1">Uncharacterized protein</fullName>
    </submittedName>
</protein>
<comment type="caution">
    <text evidence="1">The sequence shown here is derived from an EMBL/GenBank/DDBJ whole genome shotgun (WGS) entry which is preliminary data.</text>
</comment>
<evidence type="ECO:0000313" key="1">
    <source>
        <dbReference type="EMBL" id="GAA3617102.1"/>
    </source>
</evidence>
<name>A0ABP6ZSW7_9ACTN</name>
<keyword evidence="2" id="KW-1185">Reference proteome</keyword>
<proteinExistence type="predicted"/>
<reference evidence="2" key="1">
    <citation type="journal article" date="2019" name="Int. J. Syst. Evol. Microbiol.">
        <title>The Global Catalogue of Microorganisms (GCM) 10K type strain sequencing project: providing services to taxonomists for standard genome sequencing and annotation.</title>
        <authorList>
            <consortium name="The Broad Institute Genomics Platform"/>
            <consortium name="The Broad Institute Genome Sequencing Center for Infectious Disease"/>
            <person name="Wu L."/>
            <person name="Ma J."/>
        </authorList>
    </citation>
    <scope>NUCLEOTIDE SEQUENCE [LARGE SCALE GENOMIC DNA]</scope>
    <source>
        <strain evidence="2">JCM 16902</strain>
    </source>
</reference>
<sequence length="170" mass="19149">MEERAIPILTPLINDKTRLISQEDQETIAHWTMKTATCYEQDDAGSAQLQKAQIRDVMSGRPSRWSTVWAARWADPSDVLLRHDVLHGYLPETMQLMGQWGRTHIGLGNGIALMAISANRPSNDFSQVSPKSPWQRIWPPSGTDITLRDEPFKRSDLDKLNADIALNAEA</sequence>
<dbReference type="Proteomes" id="UP001501074">
    <property type="component" value="Unassembled WGS sequence"/>
</dbReference>
<accession>A0ABP6ZSW7</accession>
<organism evidence="1 2">
    <name type="scientific">Kineosporia mesophila</name>
    <dbReference type="NCBI Taxonomy" id="566012"/>
    <lineage>
        <taxon>Bacteria</taxon>
        <taxon>Bacillati</taxon>
        <taxon>Actinomycetota</taxon>
        <taxon>Actinomycetes</taxon>
        <taxon>Kineosporiales</taxon>
        <taxon>Kineosporiaceae</taxon>
        <taxon>Kineosporia</taxon>
    </lineage>
</organism>
<gene>
    <name evidence="1" type="ORF">GCM10022223_37050</name>
</gene>
<evidence type="ECO:0000313" key="2">
    <source>
        <dbReference type="Proteomes" id="UP001501074"/>
    </source>
</evidence>